<feature type="region of interest" description="Disordered" evidence="1">
    <location>
        <begin position="158"/>
        <end position="180"/>
    </location>
</feature>
<dbReference type="RefSeq" id="WP_372338334.1">
    <property type="nucleotide sequence ID" value="NZ_RAWB01000240.1"/>
</dbReference>
<protein>
    <submittedName>
        <fullName evidence="2">Uncharacterized protein</fullName>
    </submittedName>
</protein>
<keyword evidence="3" id="KW-1185">Reference proteome</keyword>
<dbReference type="EMBL" id="RAWB01000240">
    <property type="protein sequence ID" value="RKH55710.1"/>
    <property type="molecule type" value="Genomic_DNA"/>
</dbReference>
<evidence type="ECO:0000256" key="1">
    <source>
        <dbReference type="SAM" id="MobiDB-lite"/>
    </source>
</evidence>
<name>A0A3A8PKE0_9BACT</name>
<dbReference type="Proteomes" id="UP000272888">
    <property type="component" value="Unassembled WGS sequence"/>
</dbReference>
<dbReference type="SUPFAM" id="SSF81901">
    <property type="entry name" value="HCP-like"/>
    <property type="match status" value="1"/>
</dbReference>
<gene>
    <name evidence="2" type="ORF">D7V93_22015</name>
</gene>
<evidence type="ECO:0000313" key="2">
    <source>
        <dbReference type="EMBL" id="RKH55710.1"/>
    </source>
</evidence>
<organism evidence="2 3">
    <name type="scientific">Corallococcus llansteffanensis</name>
    <dbReference type="NCBI Taxonomy" id="2316731"/>
    <lineage>
        <taxon>Bacteria</taxon>
        <taxon>Pseudomonadati</taxon>
        <taxon>Myxococcota</taxon>
        <taxon>Myxococcia</taxon>
        <taxon>Myxococcales</taxon>
        <taxon>Cystobacterineae</taxon>
        <taxon>Myxococcaceae</taxon>
        <taxon>Corallococcus</taxon>
    </lineage>
</organism>
<reference evidence="3" key="1">
    <citation type="submission" date="2018-09" db="EMBL/GenBank/DDBJ databases">
        <authorList>
            <person name="Livingstone P.G."/>
            <person name="Whitworth D.E."/>
        </authorList>
    </citation>
    <scope>NUCLEOTIDE SEQUENCE [LARGE SCALE GENOMIC DNA]</scope>
    <source>
        <strain evidence="3">CA051B</strain>
    </source>
</reference>
<accession>A0A3A8PKE0</accession>
<proteinExistence type="predicted"/>
<dbReference type="AlphaFoldDB" id="A0A3A8PKE0"/>
<evidence type="ECO:0000313" key="3">
    <source>
        <dbReference type="Proteomes" id="UP000272888"/>
    </source>
</evidence>
<feature type="region of interest" description="Disordered" evidence="1">
    <location>
        <begin position="125"/>
        <end position="144"/>
    </location>
</feature>
<sequence>RQAQVPVQIAPPPSGSAAQVAAQRREAVDVPAALKLGHQALSSQNAVGATQQFQLVLAQDKNNASALTGMGVVNFLRNQQVEALRFLEAARAVGNQQARAEASFWMACVRRADRQPKPAQDALRRAVKEGWSPPEGNALVDRELQRLSGEGPLFEQLLREARGRKRAQGREPQGAGSVSP</sequence>
<dbReference type="Gene3D" id="1.25.40.10">
    <property type="entry name" value="Tetratricopeptide repeat domain"/>
    <property type="match status" value="1"/>
</dbReference>
<comment type="caution">
    <text evidence="2">The sequence shown here is derived from an EMBL/GenBank/DDBJ whole genome shotgun (WGS) entry which is preliminary data.</text>
</comment>
<feature type="non-terminal residue" evidence="2">
    <location>
        <position position="1"/>
    </location>
</feature>
<dbReference type="InterPro" id="IPR011990">
    <property type="entry name" value="TPR-like_helical_dom_sf"/>
</dbReference>